<reference evidence="1 2" key="1">
    <citation type="submission" date="2020-04" db="EMBL/GenBank/DDBJ databases">
        <authorList>
            <person name="De Canck E."/>
        </authorList>
    </citation>
    <scope>NUCLEOTIDE SEQUENCE [LARGE SCALE GENOMIC DNA]</scope>
    <source>
        <strain evidence="1 2">LMG 28138</strain>
    </source>
</reference>
<name>A0A6S7BN07_9BURK</name>
<dbReference type="Proteomes" id="UP000494115">
    <property type="component" value="Unassembled WGS sequence"/>
</dbReference>
<protein>
    <submittedName>
        <fullName evidence="1">Uncharacterized protein</fullName>
    </submittedName>
</protein>
<gene>
    <name evidence="1" type="ORF">LMG28138_05748</name>
</gene>
<evidence type="ECO:0000313" key="2">
    <source>
        <dbReference type="Proteomes" id="UP000494115"/>
    </source>
</evidence>
<organism evidence="1 2">
    <name type="scientific">Pararobbsia alpina</name>
    <dbReference type="NCBI Taxonomy" id="621374"/>
    <lineage>
        <taxon>Bacteria</taxon>
        <taxon>Pseudomonadati</taxon>
        <taxon>Pseudomonadota</taxon>
        <taxon>Betaproteobacteria</taxon>
        <taxon>Burkholderiales</taxon>
        <taxon>Burkholderiaceae</taxon>
        <taxon>Pararobbsia</taxon>
    </lineage>
</organism>
<sequence length="147" mass="16383">MQVIGTTVDELTLLSNAPTRGDSFDVLKHRRGHIGEYYLQGRAESLDRTKRNETVPGAYIYQRGLRLQLSRINHPVCNNGRERPNLMMKFGIARVTQVQQPFGPRVRLCNGLTHTGLSHWSLELIPSQASGVCARNVLTTPLFGVGS</sequence>
<dbReference type="EMBL" id="CADIKM010000078">
    <property type="protein sequence ID" value="CAB3806007.1"/>
    <property type="molecule type" value="Genomic_DNA"/>
</dbReference>
<proteinExistence type="predicted"/>
<dbReference type="AlphaFoldDB" id="A0A6S7BN07"/>
<accession>A0A6S7BN07</accession>
<keyword evidence="2" id="KW-1185">Reference proteome</keyword>
<evidence type="ECO:0000313" key="1">
    <source>
        <dbReference type="EMBL" id="CAB3806007.1"/>
    </source>
</evidence>